<dbReference type="PANTHER" id="PTHR38590:SF1">
    <property type="entry name" value="BLL0828 PROTEIN"/>
    <property type="match status" value="1"/>
</dbReference>
<evidence type="ECO:0000259" key="1">
    <source>
        <dbReference type="Pfam" id="PF04480"/>
    </source>
</evidence>
<name>A0ABW5JLP1_9BACT</name>
<protein>
    <submittedName>
        <fullName evidence="2">Endonuclease domain-containing protein</fullName>
    </submittedName>
</protein>
<gene>
    <name evidence="2" type="ORF">ACFSVN_11100</name>
</gene>
<dbReference type="SUPFAM" id="SSF52980">
    <property type="entry name" value="Restriction endonuclease-like"/>
    <property type="match status" value="1"/>
</dbReference>
<dbReference type="Pfam" id="PF04480">
    <property type="entry name" value="DUF559"/>
    <property type="match status" value="1"/>
</dbReference>
<dbReference type="Gene3D" id="3.40.960.10">
    <property type="entry name" value="VSR Endonuclease"/>
    <property type="match status" value="1"/>
</dbReference>
<dbReference type="Proteomes" id="UP001597460">
    <property type="component" value="Unassembled WGS sequence"/>
</dbReference>
<keyword evidence="3" id="KW-1185">Reference proteome</keyword>
<dbReference type="RefSeq" id="WP_390302488.1">
    <property type="nucleotide sequence ID" value="NZ_JBHULI010000025.1"/>
</dbReference>
<evidence type="ECO:0000313" key="3">
    <source>
        <dbReference type="Proteomes" id="UP001597460"/>
    </source>
</evidence>
<dbReference type="InterPro" id="IPR007569">
    <property type="entry name" value="DUF559"/>
</dbReference>
<keyword evidence="2" id="KW-0378">Hydrolase</keyword>
<dbReference type="EMBL" id="JBHULI010000025">
    <property type="protein sequence ID" value="MFD2532996.1"/>
    <property type="molecule type" value="Genomic_DNA"/>
</dbReference>
<dbReference type="InterPro" id="IPR011335">
    <property type="entry name" value="Restrct_endonuc-II-like"/>
</dbReference>
<proteinExistence type="predicted"/>
<dbReference type="PANTHER" id="PTHR38590">
    <property type="entry name" value="BLL0828 PROTEIN"/>
    <property type="match status" value="1"/>
</dbReference>
<organism evidence="2 3">
    <name type="scientific">Gracilimonas halophila</name>
    <dbReference type="NCBI Taxonomy" id="1834464"/>
    <lineage>
        <taxon>Bacteria</taxon>
        <taxon>Pseudomonadati</taxon>
        <taxon>Balneolota</taxon>
        <taxon>Balneolia</taxon>
        <taxon>Balneolales</taxon>
        <taxon>Balneolaceae</taxon>
        <taxon>Gracilimonas</taxon>
    </lineage>
</organism>
<dbReference type="GO" id="GO:0004519">
    <property type="term" value="F:endonuclease activity"/>
    <property type="evidence" value="ECO:0007669"/>
    <property type="project" value="UniProtKB-KW"/>
</dbReference>
<keyword evidence="2" id="KW-0540">Nuclease</keyword>
<evidence type="ECO:0000313" key="2">
    <source>
        <dbReference type="EMBL" id="MFD2532996.1"/>
    </source>
</evidence>
<sequence>MKKNISNKHYNKQLKPVARELRKNMTKAEAALWKYGLRKKERRGYTFNRQRPVLNYVADFMCKELGLIIELDGGSHDHPKAKKKDEGRQLNLEKAGFKILRFTNEDVLKNMESVCRKIDEEIILLESTKQK</sequence>
<comment type="caution">
    <text evidence="2">The sequence shown here is derived from an EMBL/GenBank/DDBJ whole genome shotgun (WGS) entry which is preliminary data.</text>
</comment>
<dbReference type="InterPro" id="IPR047216">
    <property type="entry name" value="Endonuclease_DUF559_bact"/>
</dbReference>
<keyword evidence="2" id="KW-0255">Endonuclease</keyword>
<feature type="domain" description="DUF559" evidence="1">
    <location>
        <begin position="13"/>
        <end position="121"/>
    </location>
</feature>
<dbReference type="CDD" id="cd01038">
    <property type="entry name" value="Endonuclease_DUF559"/>
    <property type="match status" value="1"/>
</dbReference>
<accession>A0ABW5JLP1</accession>
<reference evidence="3" key="1">
    <citation type="journal article" date="2019" name="Int. J. Syst. Evol. Microbiol.">
        <title>The Global Catalogue of Microorganisms (GCM) 10K type strain sequencing project: providing services to taxonomists for standard genome sequencing and annotation.</title>
        <authorList>
            <consortium name="The Broad Institute Genomics Platform"/>
            <consortium name="The Broad Institute Genome Sequencing Center for Infectious Disease"/>
            <person name="Wu L."/>
            <person name="Ma J."/>
        </authorList>
    </citation>
    <scope>NUCLEOTIDE SEQUENCE [LARGE SCALE GENOMIC DNA]</scope>
    <source>
        <strain evidence="3">KCTC 52042</strain>
    </source>
</reference>